<keyword evidence="2" id="KW-1185">Reference proteome</keyword>
<dbReference type="EMBL" id="CM042883">
    <property type="protein sequence ID" value="KAI4378517.1"/>
    <property type="molecule type" value="Genomic_DNA"/>
</dbReference>
<gene>
    <name evidence="1" type="ORF">MLD38_015985</name>
</gene>
<comment type="caution">
    <text evidence="1">The sequence shown here is derived from an EMBL/GenBank/DDBJ whole genome shotgun (WGS) entry which is preliminary data.</text>
</comment>
<evidence type="ECO:0000313" key="2">
    <source>
        <dbReference type="Proteomes" id="UP001057402"/>
    </source>
</evidence>
<evidence type="ECO:0000313" key="1">
    <source>
        <dbReference type="EMBL" id="KAI4378517.1"/>
    </source>
</evidence>
<dbReference type="Proteomes" id="UP001057402">
    <property type="component" value="Chromosome 4"/>
</dbReference>
<organism evidence="1 2">
    <name type="scientific">Melastoma candidum</name>
    <dbReference type="NCBI Taxonomy" id="119954"/>
    <lineage>
        <taxon>Eukaryota</taxon>
        <taxon>Viridiplantae</taxon>
        <taxon>Streptophyta</taxon>
        <taxon>Embryophyta</taxon>
        <taxon>Tracheophyta</taxon>
        <taxon>Spermatophyta</taxon>
        <taxon>Magnoliopsida</taxon>
        <taxon>eudicotyledons</taxon>
        <taxon>Gunneridae</taxon>
        <taxon>Pentapetalae</taxon>
        <taxon>rosids</taxon>
        <taxon>malvids</taxon>
        <taxon>Myrtales</taxon>
        <taxon>Melastomataceae</taxon>
        <taxon>Melastomatoideae</taxon>
        <taxon>Melastomateae</taxon>
        <taxon>Melastoma</taxon>
    </lineage>
</organism>
<protein>
    <submittedName>
        <fullName evidence="1">Uncharacterized protein</fullName>
    </submittedName>
</protein>
<reference evidence="2" key="1">
    <citation type="journal article" date="2023" name="Front. Plant Sci.">
        <title>Chromosomal-level genome assembly of Melastoma candidum provides insights into trichome evolution.</title>
        <authorList>
            <person name="Zhong Y."/>
            <person name="Wu W."/>
            <person name="Sun C."/>
            <person name="Zou P."/>
            <person name="Liu Y."/>
            <person name="Dai S."/>
            <person name="Zhou R."/>
        </authorList>
    </citation>
    <scope>NUCLEOTIDE SEQUENCE [LARGE SCALE GENOMIC DNA]</scope>
</reference>
<proteinExistence type="predicted"/>
<sequence length="376" mass="41389">MEDGSHMTSAAAFVEGGIQDACDDACSICLEEFCDGNPSTVTSCKHDFHLQCILEWCQRSSECPMCLQSIILKDPTSQELFAAVARERNIRNAPTRIPAIFHHPTLGDFELQHLPVGANDPDLEERIIRHLAAAAATGRGRHLSRRDIHRGQLAGHGRPHLLLLSHQSNSSHSSPVPRYMESSAQDNMTIPHPSIPAASNDNASSRQIFVQSGQVPYLASGSRVASASQDRAFLSNRGAPATPPVGDRAGPSDFQAFSESLKSKWNAVSERYKESFSKSTKGWRDRFFPRNASMEDRQDTENRREVNGRANLISHLTENHEIKGGSATTVASESSGNSANSYSRNSTNHCRAENPQLHCPQHFIFKGQELYPDMTS</sequence>
<accession>A0ACB9RRE6</accession>
<name>A0ACB9RRE6_9MYRT</name>